<feature type="transmembrane region" description="Helical" evidence="15">
    <location>
        <begin position="41"/>
        <end position="64"/>
    </location>
</feature>
<dbReference type="SMART" id="SM00387">
    <property type="entry name" value="HATPase_c"/>
    <property type="match status" value="1"/>
</dbReference>
<dbReference type="InterPro" id="IPR003661">
    <property type="entry name" value="HisK_dim/P_dom"/>
</dbReference>
<dbReference type="InterPro" id="IPR036890">
    <property type="entry name" value="HATPase_C_sf"/>
</dbReference>
<keyword evidence="10 15" id="KW-1133">Transmembrane helix</keyword>
<accession>A0A0B2K228</accession>
<keyword evidence="5 14" id="KW-0597">Phosphoprotein</keyword>
<dbReference type="InterPro" id="IPR004358">
    <property type="entry name" value="Sig_transdc_His_kin-like_C"/>
</dbReference>
<evidence type="ECO:0000256" key="1">
    <source>
        <dbReference type="ARBA" id="ARBA00000085"/>
    </source>
</evidence>
<dbReference type="SUPFAM" id="SSF47226">
    <property type="entry name" value="Histidine-containing phosphotransfer domain, HPT domain"/>
    <property type="match status" value="1"/>
</dbReference>
<evidence type="ECO:0000256" key="4">
    <source>
        <dbReference type="ARBA" id="ARBA00012438"/>
    </source>
</evidence>
<dbReference type="Pfam" id="PF00512">
    <property type="entry name" value="HisKA"/>
    <property type="match status" value="1"/>
</dbReference>
<evidence type="ECO:0000256" key="2">
    <source>
        <dbReference type="ARBA" id="ARBA00004127"/>
    </source>
</evidence>
<dbReference type="InterPro" id="IPR008207">
    <property type="entry name" value="Sig_transdc_His_kin_Hpt_dom"/>
</dbReference>
<dbReference type="EMBL" id="JSCE01000046">
    <property type="protein sequence ID" value="KHM52811.1"/>
    <property type="molecule type" value="Genomic_DNA"/>
</dbReference>
<evidence type="ECO:0000259" key="17">
    <source>
        <dbReference type="PROSITE" id="PS50894"/>
    </source>
</evidence>
<dbReference type="Gene3D" id="1.20.120.160">
    <property type="entry name" value="HPT domain"/>
    <property type="match status" value="1"/>
</dbReference>
<dbReference type="PANTHER" id="PTHR43047:SF71">
    <property type="entry name" value="HISTIDINE KINASE CONTAINING CHEY-HOMOLOGOUS RECEIVER DOMAIN-RELATED"/>
    <property type="match status" value="1"/>
</dbReference>
<dbReference type="PROSITE" id="PS50894">
    <property type="entry name" value="HPT"/>
    <property type="match status" value="1"/>
</dbReference>
<dbReference type="SUPFAM" id="SSF47384">
    <property type="entry name" value="Homodimeric domain of signal transducing histidine kinase"/>
    <property type="match status" value="1"/>
</dbReference>
<evidence type="ECO:0000256" key="5">
    <source>
        <dbReference type="ARBA" id="ARBA00022553"/>
    </source>
</evidence>
<evidence type="ECO:0000256" key="10">
    <source>
        <dbReference type="ARBA" id="ARBA00022989"/>
    </source>
</evidence>
<keyword evidence="7 15" id="KW-0812">Transmembrane</keyword>
<organism evidence="18 19">
    <name type="scientific">Anaerovibrio lipolyticus</name>
    <dbReference type="NCBI Taxonomy" id="82374"/>
    <lineage>
        <taxon>Bacteria</taxon>
        <taxon>Bacillati</taxon>
        <taxon>Bacillota</taxon>
        <taxon>Negativicutes</taxon>
        <taxon>Selenomonadales</taxon>
        <taxon>Selenomonadaceae</taxon>
        <taxon>Anaerovibrio</taxon>
    </lineage>
</organism>
<feature type="domain" description="HPt" evidence="17">
    <location>
        <begin position="493"/>
        <end position="590"/>
    </location>
</feature>
<name>A0A0B2K228_9FIRM</name>
<evidence type="ECO:0000256" key="14">
    <source>
        <dbReference type="PROSITE-ProRule" id="PRU00110"/>
    </source>
</evidence>
<dbReference type="GO" id="GO:0005886">
    <property type="term" value="C:plasma membrane"/>
    <property type="evidence" value="ECO:0007669"/>
    <property type="project" value="TreeGrafter"/>
</dbReference>
<comment type="similarity">
    <text evidence="3">In the N-terminal section; belongs to the phytochrome family.</text>
</comment>
<dbReference type="FunFam" id="3.30.565.10:FF:000010">
    <property type="entry name" value="Sensor histidine kinase RcsC"/>
    <property type="match status" value="1"/>
</dbReference>
<evidence type="ECO:0000256" key="3">
    <source>
        <dbReference type="ARBA" id="ARBA00006402"/>
    </source>
</evidence>
<proteinExistence type="inferred from homology"/>
<dbReference type="Pfam" id="PF02518">
    <property type="entry name" value="HATPase_c"/>
    <property type="match status" value="1"/>
</dbReference>
<evidence type="ECO:0000313" key="19">
    <source>
        <dbReference type="Proteomes" id="UP000030993"/>
    </source>
</evidence>
<dbReference type="Gene3D" id="1.10.287.130">
    <property type="match status" value="1"/>
</dbReference>
<dbReference type="PANTHER" id="PTHR43047">
    <property type="entry name" value="TWO-COMPONENT HISTIDINE PROTEIN KINASE"/>
    <property type="match status" value="1"/>
</dbReference>
<dbReference type="RefSeq" id="WP_039206120.1">
    <property type="nucleotide sequence ID" value="NZ_JSCE01000046.1"/>
</dbReference>
<dbReference type="Proteomes" id="UP000030993">
    <property type="component" value="Unassembled WGS sequence"/>
</dbReference>
<dbReference type="PRINTS" id="PR00344">
    <property type="entry name" value="BCTRLSENSOR"/>
</dbReference>
<evidence type="ECO:0000256" key="7">
    <source>
        <dbReference type="ARBA" id="ARBA00022692"/>
    </source>
</evidence>
<dbReference type="InterPro" id="IPR005467">
    <property type="entry name" value="His_kinase_dom"/>
</dbReference>
<keyword evidence="11" id="KW-0902">Two-component regulatory system</keyword>
<feature type="domain" description="Histidine kinase" evidence="16">
    <location>
        <begin position="228"/>
        <end position="449"/>
    </location>
</feature>
<dbReference type="SUPFAM" id="SSF55874">
    <property type="entry name" value="ATPase domain of HSP90 chaperone/DNA topoisomerase II/histidine kinase"/>
    <property type="match status" value="1"/>
</dbReference>
<dbReference type="InterPro" id="IPR003594">
    <property type="entry name" value="HATPase_dom"/>
</dbReference>
<feature type="transmembrane region" description="Helical" evidence="15">
    <location>
        <begin position="12"/>
        <end position="35"/>
    </location>
</feature>
<evidence type="ECO:0000256" key="15">
    <source>
        <dbReference type="SAM" id="Phobius"/>
    </source>
</evidence>
<dbReference type="GO" id="GO:0000155">
    <property type="term" value="F:phosphorelay sensor kinase activity"/>
    <property type="evidence" value="ECO:0007669"/>
    <property type="project" value="InterPro"/>
</dbReference>
<keyword evidence="9" id="KW-0067">ATP-binding</keyword>
<dbReference type="AlphaFoldDB" id="A0A0B2K228"/>
<sequence length="671" mass="74936">MAMHFMDNNRTAFTGVIICVVLVALISVWSLNAMLTDNIKVIVLNLGLCFVIIMAIFFILLKILDKYRANEMKSRNLNERMAAAAQIYYEFKEVDIINNTIRSVIDREDDEGELKDADGTEAQQHFYDYVNNEVEEHFKLQMKEFVDFSILGVLLEYRVAATTTFLTKEGKWLRARVVRCQQTQAGKVATFLWILEDISEERQQRDALIDVSNRVVAASKAKTAFLSTISNELRAPIDAVLGINDMILSETSEPQIVRYSESIRDASVDLLGMINDILDFSIIEAGKMEIVSKKYNLLELINDLVQTIKPQAEDKGLSFILDIDANTPKDLYGDGLRVKQIILNLLTNAVKYTIKGRIILTVASEKLDERHVGLHVSVKDTGQGIKDEDKSRLFVEFERIEEGRSSTVGGTGLGVTITQRLLELMGSNLEVESVYKLGSNFYFVLEQMVVHWEPIGDTVMPSIPVPENDSVLPHFISELPEVNMENGIKNNGDEESYLEALKVYASSVGKYIEEITEFLKADDLENATIKIHALKSTSRIIGAESIGELALALENAGKAGDKEKVENEVGGLLERCKALGQQLRPLLEPTASKEDAGDTGKPAISDEKLTEAYAKLRECAAACDSFGIEEVLAELGNYQLTEPQQGKMTDLSQAIDNFDFEKVSEILKEEK</sequence>
<protein>
    <recommendedName>
        <fullName evidence="13">Circadian input-output histidine kinase CikA</fullName>
        <ecNumber evidence="4">2.7.13.3</ecNumber>
    </recommendedName>
</protein>
<evidence type="ECO:0000256" key="12">
    <source>
        <dbReference type="ARBA" id="ARBA00023136"/>
    </source>
</evidence>
<evidence type="ECO:0000259" key="16">
    <source>
        <dbReference type="PROSITE" id="PS50109"/>
    </source>
</evidence>
<dbReference type="PROSITE" id="PS50109">
    <property type="entry name" value="HIS_KIN"/>
    <property type="match status" value="1"/>
</dbReference>
<keyword evidence="8" id="KW-0418">Kinase</keyword>
<dbReference type="SMART" id="SM00388">
    <property type="entry name" value="HisKA"/>
    <property type="match status" value="1"/>
</dbReference>
<evidence type="ECO:0000313" key="18">
    <source>
        <dbReference type="EMBL" id="KHM52811.1"/>
    </source>
</evidence>
<dbReference type="Pfam" id="PF01627">
    <property type="entry name" value="Hpt"/>
    <property type="match status" value="1"/>
</dbReference>
<reference evidence="18 19" key="1">
    <citation type="journal article" date="2013" name="PLoS ONE">
        <title>Identification and characterization of three novel lipases belonging to families II and V from Anaerovibrio lipolyticus 5ST.</title>
        <authorList>
            <person name="Prive F."/>
            <person name="Kaderbhai N.N."/>
            <person name="Girdwood S."/>
            <person name="Worgan H.J."/>
            <person name="Pinloche E."/>
            <person name="Scollan N.D."/>
            <person name="Huws S.A."/>
            <person name="Newbold C.J."/>
        </authorList>
    </citation>
    <scope>NUCLEOTIDE SEQUENCE [LARGE SCALE GENOMIC DNA]</scope>
    <source>
        <strain evidence="18 19">5S</strain>
    </source>
</reference>
<evidence type="ECO:0000256" key="8">
    <source>
        <dbReference type="ARBA" id="ARBA00022777"/>
    </source>
</evidence>
<keyword evidence="9" id="KW-0547">Nucleotide-binding</keyword>
<keyword evidence="19" id="KW-1185">Reference proteome</keyword>
<dbReference type="InterPro" id="IPR036097">
    <property type="entry name" value="HisK_dim/P_sf"/>
</dbReference>
<keyword evidence="6" id="KW-0808">Transferase</keyword>
<feature type="modified residue" description="Phosphohistidine" evidence="14">
    <location>
        <position position="532"/>
    </location>
</feature>
<comment type="subcellular location">
    <subcellularLocation>
        <location evidence="2">Endomembrane system</location>
        <topology evidence="2">Multi-pass membrane protein</topology>
    </subcellularLocation>
</comment>
<comment type="catalytic activity">
    <reaction evidence="1">
        <text>ATP + protein L-histidine = ADP + protein N-phospho-L-histidine.</text>
        <dbReference type="EC" id="2.7.13.3"/>
    </reaction>
</comment>
<dbReference type="GO" id="GO:0009927">
    <property type="term" value="F:histidine phosphotransfer kinase activity"/>
    <property type="evidence" value="ECO:0007669"/>
    <property type="project" value="TreeGrafter"/>
</dbReference>
<evidence type="ECO:0000256" key="6">
    <source>
        <dbReference type="ARBA" id="ARBA00022679"/>
    </source>
</evidence>
<dbReference type="SMART" id="SM00073">
    <property type="entry name" value="HPT"/>
    <property type="match status" value="1"/>
</dbReference>
<dbReference type="EC" id="2.7.13.3" evidence="4"/>
<evidence type="ECO:0000256" key="11">
    <source>
        <dbReference type="ARBA" id="ARBA00023012"/>
    </source>
</evidence>
<dbReference type="STRING" id="82374.NZ47_02480"/>
<gene>
    <name evidence="18" type="ORF">NZ47_02480</name>
</gene>
<evidence type="ECO:0000256" key="9">
    <source>
        <dbReference type="ARBA" id="ARBA00022840"/>
    </source>
</evidence>
<comment type="caution">
    <text evidence="18">The sequence shown here is derived from an EMBL/GenBank/DDBJ whole genome shotgun (WGS) entry which is preliminary data.</text>
</comment>
<dbReference type="Gene3D" id="3.30.565.10">
    <property type="entry name" value="Histidine kinase-like ATPase, C-terminal domain"/>
    <property type="match status" value="1"/>
</dbReference>
<evidence type="ECO:0000256" key="13">
    <source>
        <dbReference type="ARBA" id="ARBA00074306"/>
    </source>
</evidence>
<dbReference type="InterPro" id="IPR036641">
    <property type="entry name" value="HPT_dom_sf"/>
</dbReference>
<dbReference type="CDD" id="cd00082">
    <property type="entry name" value="HisKA"/>
    <property type="match status" value="1"/>
</dbReference>
<keyword evidence="12 15" id="KW-0472">Membrane</keyword>